<protein>
    <recommendedName>
        <fullName evidence="2">Small ribosomal subunit protein mS35 mitochondrial conserved domain-containing protein</fullName>
    </recommendedName>
</protein>
<dbReference type="PANTHER" id="PTHR13490">
    <property type="entry name" value="MITOCHONDRIAL 28S RIBOSOMAL PROTEIN S28"/>
    <property type="match status" value="1"/>
</dbReference>
<dbReference type="GO" id="GO:0005763">
    <property type="term" value="C:mitochondrial small ribosomal subunit"/>
    <property type="evidence" value="ECO:0007669"/>
    <property type="project" value="TreeGrafter"/>
</dbReference>
<dbReference type="VEuPathDB" id="FungiDB:CJI97_000640"/>
<sequence length="314" mass="36394">MISRASHWLSRAARLQAVRLKSGSSVPQKAESLEDLLYLNPHKWEGLPADRIFELHRLRKTKLGEKYAPTDSERLAVLKTFALLKGKVRPQLEYVYEVDHFKERLLNNVVRPPVPQQANRDVRPSGEEPHLRRKFEQLHAISAHEMPLLAKYRQEYKPRAALETPLQLKFFTDLSDDMLSPENRKVALNVALEDLGLSEKQAHKFKVLAGNKFNHKNNVFHMKTARYGVATQNAKWLVETFNKLLAESKDLSKELLEDIPVNTHHCPPRKSQPQFPEEWKRPQDAPVEKNRILSKVIDMVIAQKDQEYLKELTP</sequence>
<evidence type="ECO:0000313" key="4">
    <source>
        <dbReference type="Proteomes" id="UP000037122"/>
    </source>
</evidence>
<name>A0A0L0P014_CANAR</name>
<accession>A0A0L0P014</accession>
<dbReference type="VEuPathDB" id="FungiDB:CJJ09_002599"/>
<dbReference type="Pfam" id="PF10213">
    <property type="entry name" value="MRP-S28"/>
    <property type="match status" value="1"/>
</dbReference>
<evidence type="ECO:0000313" key="3">
    <source>
        <dbReference type="EMBL" id="KND99731.1"/>
    </source>
</evidence>
<dbReference type="InterPro" id="IPR039848">
    <property type="entry name" value="Ribosomal_mS35_mt"/>
</dbReference>
<evidence type="ECO:0000256" key="1">
    <source>
        <dbReference type="SAM" id="MobiDB-lite"/>
    </source>
</evidence>
<dbReference type="AlphaFoldDB" id="A0A0L0P014"/>
<organism evidence="3 4">
    <name type="scientific">Candidozyma auris</name>
    <name type="common">Yeast</name>
    <name type="synonym">Candida auris</name>
    <dbReference type="NCBI Taxonomy" id="498019"/>
    <lineage>
        <taxon>Eukaryota</taxon>
        <taxon>Fungi</taxon>
        <taxon>Dikarya</taxon>
        <taxon>Ascomycota</taxon>
        <taxon>Saccharomycotina</taxon>
        <taxon>Pichiomycetes</taxon>
        <taxon>Metschnikowiaceae</taxon>
        <taxon>Candidozyma</taxon>
    </lineage>
</organism>
<evidence type="ECO:0000259" key="2">
    <source>
        <dbReference type="Pfam" id="PF10213"/>
    </source>
</evidence>
<dbReference type="Proteomes" id="UP000037122">
    <property type="component" value="Unassembled WGS sequence"/>
</dbReference>
<dbReference type="VEuPathDB" id="FungiDB:QG37_03145"/>
<feature type="domain" description="Small ribosomal subunit protein mS35 mitochondrial conserved" evidence="2">
    <location>
        <begin position="155"/>
        <end position="280"/>
    </location>
</feature>
<dbReference type="EMBL" id="LGST01000021">
    <property type="protein sequence ID" value="KND99731.1"/>
    <property type="molecule type" value="Genomic_DNA"/>
</dbReference>
<dbReference type="PANTHER" id="PTHR13490:SF0">
    <property type="entry name" value="SMALL RIBOSOMAL SUBUNIT PROTEIN MS35"/>
    <property type="match status" value="1"/>
</dbReference>
<gene>
    <name evidence="3" type="ORF">QG37_03145</name>
</gene>
<proteinExistence type="predicted"/>
<dbReference type="InterPro" id="IPR019349">
    <property type="entry name" value="Ribosomal_mS35_mit"/>
</dbReference>
<feature type="region of interest" description="Disordered" evidence="1">
    <location>
        <begin position="262"/>
        <end position="284"/>
    </location>
</feature>
<comment type="caution">
    <text evidence="3">The sequence shown here is derived from an EMBL/GenBank/DDBJ whole genome shotgun (WGS) entry which is preliminary data.</text>
</comment>
<dbReference type="VEuPathDB" id="FungiDB:CJJ07_003017"/>
<dbReference type="VEuPathDB" id="FungiDB:B9J08_000638"/>
<reference evidence="4" key="1">
    <citation type="journal article" date="2015" name="BMC Genomics">
        <title>Draft genome of a commonly misdiagnosed multidrug resistant pathogen Candida auris.</title>
        <authorList>
            <person name="Chatterjee S."/>
            <person name="Alampalli S.V."/>
            <person name="Nageshan R.K."/>
            <person name="Chettiar S.T."/>
            <person name="Joshi S."/>
            <person name="Tatu U.S."/>
        </authorList>
    </citation>
    <scope>NUCLEOTIDE SEQUENCE [LARGE SCALE GENOMIC DNA]</scope>
    <source>
        <strain evidence="4">6684</strain>
    </source>
</reference>
<dbReference type="VEuPathDB" id="FungiDB:CJI96_0003458"/>
<dbReference type="GO" id="GO:0032543">
    <property type="term" value="P:mitochondrial translation"/>
    <property type="evidence" value="ECO:0007669"/>
    <property type="project" value="InterPro"/>
</dbReference>
<dbReference type="GO" id="GO:0003735">
    <property type="term" value="F:structural constituent of ribosome"/>
    <property type="evidence" value="ECO:0007669"/>
    <property type="project" value="InterPro"/>
</dbReference>